<organism evidence="2 3">
    <name type="scientific">Limihaloglobus sulfuriphilus</name>
    <dbReference type="NCBI Taxonomy" id="1851148"/>
    <lineage>
        <taxon>Bacteria</taxon>
        <taxon>Pseudomonadati</taxon>
        <taxon>Planctomycetota</taxon>
        <taxon>Phycisphaerae</taxon>
        <taxon>Sedimentisphaerales</taxon>
        <taxon>Sedimentisphaeraceae</taxon>
        <taxon>Limihaloglobus</taxon>
    </lineage>
</organism>
<dbReference type="RefSeq" id="WP_186804882.1">
    <property type="nucleotide sequence ID" value="NZ_CP019646.1"/>
</dbReference>
<dbReference type="Gene3D" id="3.40.50.1010">
    <property type="entry name" value="5'-nuclease"/>
    <property type="match status" value="1"/>
</dbReference>
<keyword evidence="3" id="KW-1185">Reference proteome</keyword>
<evidence type="ECO:0000259" key="1">
    <source>
        <dbReference type="Pfam" id="PF13638"/>
    </source>
</evidence>
<accession>A0A1Q2MDI6</accession>
<protein>
    <submittedName>
        <fullName evidence="2">Putative ATPase related to phosphate starvation-inducible protein PhoH</fullName>
    </submittedName>
</protein>
<dbReference type="STRING" id="1851148.SMSP2_01112"/>
<reference evidence="3" key="1">
    <citation type="submission" date="2017-02" db="EMBL/GenBank/DDBJ databases">
        <title>Comparative genomics and description of representatives of a novel lineage of planctomycetes thriving in anoxic sediments.</title>
        <authorList>
            <person name="Spring S."/>
            <person name="Bunk B."/>
            <person name="Sproer C."/>
        </authorList>
    </citation>
    <scope>NUCLEOTIDE SEQUENCE [LARGE SCALE GENOMIC DNA]</scope>
    <source>
        <strain evidence="3">SM-Chi-D1</strain>
    </source>
</reference>
<dbReference type="AlphaFoldDB" id="A0A1Q2MDI6"/>
<evidence type="ECO:0000313" key="2">
    <source>
        <dbReference type="EMBL" id="AQQ70751.1"/>
    </source>
</evidence>
<dbReference type="EMBL" id="CP019646">
    <property type="protein sequence ID" value="AQQ70751.1"/>
    <property type="molecule type" value="Genomic_DNA"/>
</dbReference>
<dbReference type="Proteomes" id="UP000188181">
    <property type="component" value="Chromosome"/>
</dbReference>
<dbReference type="InterPro" id="IPR002716">
    <property type="entry name" value="PIN_dom"/>
</dbReference>
<evidence type="ECO:0000313" key="3">
    <source>
        <dbReference type="Proteomes" id="UP000188181"/>
    </source>
</evidence>
<name>A0A1Q2MDI6_9BACT</name>
<dbReference type="KEGG" id="pbas:SMSP2_01112"/>
<dbReference type="Pfam" id="PF13638">
    <property type="entry name" value="PIN_4"/>
    <property type="match status" value="1"/>
</dbReference>
<gene>
    <name evidence="2" type="ORF">SMSP2_01112</name>
</gene>
<sequence length="289" mass="33632">MANTFRENLNNLSHSIKENIKDLLLEHSKLIYDDLNAGSTNFFVIGIGDYRWQELTLEGKRLQSKIRNEYNTYIEIVRCLIDEVHFCELNGYDKTVLKNVDQNDRCYIKNTEQAYSKVLEAFLEIDHLLDSLHSTEDETLLIADTCALLTNTKIETWKFDEFGEFCVVLTPAVLSELDSHKVNHRNEFVREKSNKLIRQIKEYRRRGSILSGVKINDNIHLRSIAVEPVFENSLPWLDENNNDDRFIATAFEIIKKNIRSAVYIVTTDINMQNKAENACLPFLEPPKKK</sequence>
<proteinExistence type="predicted"/>
<feature type="domain" description="PIN" evidence="1">
    <location>
        <begin position="142"/>
        <end position="277"/>
    </location>
</feature>